<evidence type="ECO:0000256" key="1">
    <source>
        <dbReference type="ARBA" id="ARBA00004477"/>
    </source>
</evidence>
<dbReference type="InterPro" id="IPR016900">
    <property type="entry name" value="Alg10"/>
</dbReference>
<dbReference type="Pfam" id="PF04922">
    <property type="entry name" value="DIE2_ALG10"/>
    <property type="match status" value="1"/>
</dbReference>
<dbReference type="AlphaFoldDB" id="A0A8H7AAB5"/>
<dbReference type="PANTHER" id="PTHR12989:SF10">
    <property type="entry name" value="DOL-P-GLC:GLC(2)MAN(9)GLCNAC(2)-PP-DOL ALPHA-1,2-GLUCOSYLTRANSFERASE-RELATED"/>
    <property type="match status" value="1"/>
</dbReference>
<keyword evidence="10 14" id="KW-1133">Transmembrane helix</keyword>
<evidence type="ECO:0000256" key="3">
    <source>
        <dbReference type="ARBA" id="ARBA00010600"/>
    </source>
</evidence>
<evidence type="ECO:0000256" key="10">
    <source>
        <dbReference type="ARBA" id="ARBA00022989"/>
    </source>
</evidence>
<dbReference type="PIRSF" id="PIRSF028810">
    <property type="entry name" value="Alpha1_2_glucosyltferase_Alg10"/>
    <property type="match status" value="1"/>
</dbReference>
<evidence type="ECO:0000256" key="9">
    <source>
        <dbReference type="ARBA" id="ARBA00022824"/>
    </source>
</evidence>
<evidence type="ECO:0000313" key="15">
    <source>
        <dbReference type="EMBL" id="KAF7503512.1"/>
    </source>
</evidence>
<feature type="transmembrane region" description="Helical" evidence="14">
    <location>
        <begin position="133"/>
        <end position="158"/>
    </location>
</feature>
<feature type="transmembrane region" description="Helical" evidence="14">
    <location>
        <begin position="252"/>
        <end position="272"/>
    </location>
</feature>
<accession>A0A8H7AAB5</accession>
<evidence type="ECO:0000256" key="6">
    <source>
        <dbReference type="ARBA" id="ARBA00022676"/>
    </source>
</evidence>
<reference evidence="15" key="1">
    <citation type="submission" date="2020-02" db="EMBL/GenBank/DDBJ databases">
        <authorList>
            <person name="Palmer J.M."/>
        </authorList>
    </citation>
    <scope>NUCLEOTIDE SEQUENCE</scope>
    <source>
        <strain evidence="15">EPUS1.4</strain>
        <tissue evidence="15">Thallus</tissue>
    </source>
</reference>
<comment type="function">
    <text evidence="12">Dol-P-Glc:Glc(2)Man(9)GlcNAc(2)-PP-Dol alpha-1,2-glucosyltransferase that operates in the biosynthetic pathway of dolichol-linked oligosaccharides, the glycan precursors employed in protein asparagine (N)-glycosylation. The assembly of dolichol-linked oligosaccharides begins on the cytosolic side of the endoplasmic reticulum membrane and finishes in its lumen. The sequential addition of sugars to dolichol pyrophosphate produces dolichol-linked oligosaccharides containing fourteen sugars, including two GlcNAcs, nine mannoses and three glucoses. Once assembled, the oligosaccharide is transferred from the lipid to nascent proteins by oligosaccharyltransferases. In the lumen of the endoplasmic reticulum, adds the third and last glucose residue from dolichyl phosphate glucose (Dol-P-Glc) onto the lipid-linked oligosaccharide intermediate Glc(2)Man(9)GlcNAc(2)-PP-Dol to produce Glc(3)Man(9)GlcNAc(2)-PP-Dol.</text>
</comment>
<feature type="transmembrane region" description="Helical" evidence="14">
    <location>
        <begin position="326"/>
        <end position="350"/>
    </location>
</feature>
<evidence type="ECO:0000256" key="4">
    <source>
        <dbReference type="ARBA" id="ARBA00011967"/>
    </source>
</evidence>
<organism evidence="15 16">
    <name type="scientific">Endocarpon pusillum</name>
    <dbReference type="NCBI Taxonomy" id="364733"/>
    <lineage>
        <taxon>Eukaryota</taxon>
        <taxon>Fungi</taxon>
        <taxon>Dikarya</taxon>
        <taxon>Ascomycota</taxon>
        <taxon>Pezizomycotina</taxon>
        <taxon>Eurotiomycetes</taxon>
        <taxon>Chaetothyriomycetidae</taxon>
        <taxon>Verrucariales</taxon>
        <taxon>Verrucariaceae</taxon>
        <taxon>Endocarpon</taxon>
    </lineage>
</organism>
<keyword evidence="8 14" id="KW-0812">Transmembrane</keyword>
<dbReference type="Proteomes" id="UP000606974">
    <property type="component" value="Unassembled WGS sequence"/>
</dbReference>
<keyword evidence="7" id="KW-0808">Transferase</keyword>
<evidence type="ECO:0000256" key="11">
    <source>
        <dbReference type="ARBA" id="ARBA00023136"/>
    </source>
</evidence>
<protein>
    <recommendedName>
        <fullName evidence="5 14">Dol-P-Glc:Glc(2)Man(9)GlcNAc(2)-PP-Dol alpha-1,2-glucosyltransferase</fullName>
        <ecNumber evidence="4 14">2.4.1.256</ecNumber>
    </recommendedName>
</protein>
<comment type="caution">
    <text evidence="14">Lacks conserved residue(s) required for the propagation of feature annotation.</text>
</comment>
<dbReference type="OrthoDB" id="4769at2759"/>
<dbReference type="GO" id="GO:0005789">
    <property type="term" value="C:endoplasmic reticulum membrane"/>
    <property type="evidence" value="ECO:0007669"/>
    <property type="project" value="UniProtKB-SubCell"/>
</dbReference>
<dbReference type="GO" id="GO:0006488">
    <property type="term" value="P:dolichol-linked oligosaccharide biosynthetic process"/>
    <property type="evidence" value="ECO:0007669"/>
    <property type="project" value="UniProtKB-UniRule"/>
</dbReference>
<evidence type="ECO:0000256" key="5">
    <source>
        <dbReference type="ARBA" id="ARBA00018512"/>
    </source>
</evidence>
<dbReference type="EC" id="2.4.1.256" evidence="4 14"/>
<name>A0A8H7AAB5_9EURO</name>
<comment type="similarity">
    <text evidence="3 14">Belongs to the ALG10 glucosyltransferase family.</text>
</comment>
<evidence type="ECO:0000256" key="12">
    <source>
        <dbReference type="ARBA" id="ARBA00044727"/>
    </source>
</evidence>
<sequence length="530" mass="60047">MPTVQDIAIFSLISSLYITWLHQVNTIVSQPYLDEVFHVPQAQAYCAGKFRTWDPKITTPPGLYIVSYLLSKAKQLVFSGTDCGLADLRWLNTLLASCVIPAQVWDLYRQLGRSRRTSQKDGISFHNVMNIGLFPLLFFFSGLYYTDVCSVSLVLGAYEYHFRSLQDASSVRNLASAKMFIIGLYSLLMRQTNIFWAAVFLAGLHAVHHVKRTKQSLADPPVGEAYLEDYIKTAVSLAIAALKDPLSLLMGLWPYLALLTSFSTFVLVNGGVVLGDKENHVASIHIPQMLYLWPYVMFFSWPVILPHIIHILVSDFTSLKSKLPRPIVAILTMAIMALAVHFNTIVHPFTLADNRHYVFYVFRLLLRHPSIKYAAVPIYFSCAWAAITALGNSHTLPGKDGDKPTSTISVNQTASEENAILTRTSLLLVFLISTTLSLVTAPLVEPRYFILPWLIWRLHVQPPPPIQLSPRSKSTKGLLGIVSWMLEHRSTWLYLETAWFLLINLATCWMFLYRGFEWEQEPGAVQRFMW</sequence>
<dbReference type="UniPathway" id="UPA00378"/>
<gene>
    <name evidence="15" type="ORF">GJ744_003663</name>
</gene>
<keyword evidence="6 14" id="KW-0328">Glycosyltransferase</keyword>
<feature type="transmembrane region" description="Helical" evidence="14">
    <location>
        <begin position="292"/>
        <end position="314"/>
    </location>
</feature>
<comment type="subcellular location">
    <subcellularLocation>
        <location evidence="1">Endoplasmic reticulum membrane</location>
        <topology evidence="1">Multi-pass membrane protein</topology>
    </subcellularLocation>
</comment>
<dbReference type="EMBL" id="JAACFV010000174">
    <property type="protein sequence ID" value="KAF7503512.1"/>
    <property type="molecule type" value="Genomic_DNA"/>
</dbReference>
<dbReference type="PANTHER" id="PTHR12989">
    <property type="entry name" value="ALPHA-1,2-GLUCOSYLTRANSFERASE ALG10"/>
    <property type="match status" value="1"/>
</dbReference>
<comment type="pathway">
    <text evidence="2">Protein modification; protein glycosylation.</text>
</comment>
<evidence type="ECO:0000256" key="8">
    <source>
        <dbReference type="ARBA" id="ARBA00022692"/>
    </source>
</evidence>
<keyword evidence="16" id="KW-1185">Reference proteome</keyword>
<evidence type="ECO:0000256" key="7">
    <source>
        <dbReference type="ARBA" id="ARBA00022679"/>
    </source>
</evidence>
<feature type="transmembrane region" description="Helical" evidence="14">
    <location>
        <begin position="492"/>
        <end position="512"/>
    </location>
</feature>
<proteinExistence type="inferred from homology"/>
<comment type="caution">
    <text evidence="15">The sequence shown here is derived from an EMBL/GenBank/DDBJ whole genome shotgun (WGS) entry which is preliminary data.</text>
</comment>
<evidence type="ECO:0000256" key="2">
    <source>
        <dbReference type="ARBA" id="ARBA00004922"/>
    </source>
</evidence>
<evidence type="ECO:0000256" key="13">
    <source>
        <dbReference type="ARBA" id="ARBA00048064"/>
    </source>
</evidence>
<feature type="transmembrane region" description="Helical" evidence="14">
    <location>
        <begin position="426"/>
        <end position="444"/>
    </location>
</feature>
<keyword evidence="11 14" id="KW-0472">Membrane</keyword>
<feature type="transmembrane region" description="Helical" evidence="14">
    <location>
        <begin position="370"/>
        <end position="390"/>
    </location>
</feature>
<comment type="catalytic activity">
    <reaction evidence="13">
        <text>an alpha-D-Glc-(1-&gt;3)-alpha-D-Glc-(1-&gt;3)-alpha-D-Man-(1-&gt;2)-alpha-D-Man-(1-&gt;2)-alpha-D-Man-(1-&gt;3)-[alpha-D-Man-(1-&gt;2)-alpha-D-Man-(1-&gt;3)-[alpha-D-Man-(1-&gt;2)-alpha-D-Man-(1-&gt;6)]-alpha-D-Man-(1-&gt;6)]-beta-D-Man-(1-&gt;4)-beta-D-GlcNAc-(1-&gt;4)-alpha-D-GlcNAc-diphospho-di-trans,poly-cis-dolichol + a di-trans,poly-cis-dolichyl beta-D-glucosyl phosphate = a alpha-D-Glc-(1-&gt;2)-alpha-D-Glc-(1-&gt;3)-alpha-D-Glc-(1-&gt;3)-alpha-D-Man-(1-&gt;2)-alpha-D-Man-(1-&gt;2)-alpha-D-Man-(1-&gt;3)-[alpha-D-Man-(1-&gt;2)-alpha-D-Man-(1-&gt;3)-[alpha-D-Man-(1-&gt;2)-alpha-D-Man-(1-&gt;6)]-alpha-D-Man-(1-&gt;6)]-beta-D-Man-(1-&gt;4)-beta-D-GlcNAc-(1-&gt;4)-alpha-D-GlcNAc-diphospho-di-trans,poly-cis-dolichol + a di-trans,poly-cis-dolichyl phosphate + H(+)</text>
        <dbReference type="Rhea" id="RHEA:29543"/>
        <dbReference type="Rhea" id="RHEA-COMP:19498"/>
        <dbReference type="Rhea" id="RHEA-COMP:19502"/>
        <dbReference type="Rhea" id="RHEA-COMP:19512"/>
        <dbReference type="Rhea" id="RHEA-COMP:19522"/>
        <dbReference type="ChEBI" id="CHEBI:15378"/>
        <dbReference type="ChEBI" id="CHEBI:57525"/>
        <dbReference type="ChEBI" id="CHEBI:57683"/>
        <dbReference type="ChEBI" id="CHEBI:132522"/>
        <dbReference type="ChEBI" id="CHEBI:132523"/>
        <dbReference type="EC" id="2.4.1.256"/>
    </reaction>
    <physiologicalReaction direction="left-to-right" evidence="13">
        <dbReference type="Rhea" id="RHEA:29544"/>
    </physiologicalReaction>
</comment>
<evidence type="ECO:0000256" key="14">
    <source>
        <dbReference type="PIRNR" id="PIRNR028810"/>
    </source>
</evidence>
<dbReference type="GO" id="GO:0106073">
    <property type="term" value="F:dolichyl pyrophosphate Glc2Man9GlcNAc2 alpha-1,2-glucosyltransferase activity"/>
    <property type="evidence" value="ECO:0007669"/>
    <property type="project" value="UniProtKB-UniRule"/>
</dbReference>
<keyword evidence="9" id="KW-0256">Endoplasmic reticulum</keyword>
<evidence type="ECO:0000313" key="16">
    <source>
        <dbReference type="Proteomes" id="UP000606974"/>
    </source>
</evidence>